<comment type="pathway">
    <text evidence="2">Cofactor biosynthesis; tetrahydrofolate biosynthesis; 7,8-dihydrofolate from 2-amino-4-hydroxy-6-hydroxymethyl-7,8-dihydropteridine diphosphate and 4-aminobenzoate: step 2/2.</text>
</comment>
<feature type="domain" description="Mur ligase C-terminal" evidence="19">
    <location>
        <begin position="296"/>
        <end position="412"/>
    </location>
</feature>
<dbReference type="InterPro" id="IPR036615">
    <property type="entry name" value="Mur_ligase_C_dom_sf"/>
</dbReference>
<dbReference type="InterPro" id="IPR004101">
    <property type="entry name" value="Mur_ligase_C"/>
</dbReference>
<dbReference type="GO" id="GO:0004326">
    <property type="term" value="F:tetrahydrofolylpolyglutamate synthase activity"/>
    <property type="evidence" value="ECO:0007669"/>
    <property type="project" value="UniProtKB-EC"/>
</dbReference>
<dbReference type="InterPro" id="IPR001645">
    <property type="entry name" value="Folylpolyglutamate_synth"/>
</dbReference>
<keyword evidence="9 18" id="KW-0436">Ligase</keyword>
<dbReference type="PANTHER" id="PTHR11136:SF0">
    <property type="entry name" value="DIHYDROFOLATE SYNTHETASE-RELATED"/>
    <property type="match status" value="1"/>
</dbReference>
<keyword evidence="12 18" id="KW-0067">ATP-binding</keyword>
<dbReference type="EMBL" id="AZSI01000105">
    <property type="protein sequence ID" value="KEY61922.1"/>
    <property type="molecule type" value="Genomic_DNA"/>
</dbReference>
<dbReference type="FunFam" id="3.40.1190.10:FF:000004">
    <property type="entry name" value="Dihydrofolate synthase/folylpolyglutamate synthase"/>
    <property type="match status" value="1"/>
</dbReference>
<dbReference type="Gene3D" id="3.40.1190.10">
    <property type="entry name" value="Mur-like, catalytic domain"/>
    <property type="match status" value="1"/>
</dbReference>
<evidence type="ECO:0000256" key="4">
    <source>
        <dbReference type="ARBA" id="ARBA00008276"/>
    </source>
</evidence>
<keyword evidence="14" id="KW-0289">Folate biosynthesis</keyword>
<evidence type="ECO:0000256" key="8">
    <source>
        <dbReference type="ARBA" id="ARBA00019357"/>
    </source>
</evidence>
<keyword evidence="10" id="KW-0479">Metal-binding</keyword>
<evidence type="ECO:0000259" key="20">
    <source>
        <dbReference type="Pfam" id="PF08245"/>
    </source>
</evidence>
<evidence type="ECO:0000256" key="15">
    <source>
        <dbReference type="ARBA" id="ARBA00030592"/>
    </source>
</evidence>
<evidence type="ECO:0000256" key="17">
    <source>
        <dbReference type="ARBA" id="ARBA00049161"/>
    </source>
</evidence>
<evidence type="ECO:0000313" key="22">
    <source>
        <dbReference type="Proteomes" id="UP000028401"/>
    </source>
</evidence>
<evidence type="ECO:0000256" key="16">
    <source>
        <dbReference type="ARBA" id="ARBA00047493"/>
    </source>
</evidence>
<keyword evidence="13" id="KW-0460">Magnesium</keyword>
<evidence type="ECO:0000256" key="12">
    <source>
        <dbReference type="ARBA" id="ARBA00022840"/>
    </source>
</evidence>
<name>A0A084A9E3_LACLC</name>
<evidence type="ECO:0000256" key="9">
    <source>
        <dbReference type="ARBA" id="ARBA00022598"/>
    </source>
</evidence>
<dbReference type="Pfam" id="PF08245">
    <property type="entry name" value="Mur_ligase_M"/>
    <property type="match status" value="1"/>
</dbReference>
<feature type="domain" description="Mur ligase central" evidence="20">
    <location>
        <begin position="44"/>
        <end position="267"/>
    </location>
</feature>
<evidence type="ECO:0000313" key="21">
    <source>
        <dbReference type="EMBL" id="KEY61922.1"/>
    </source>
</evidence>
<evidence type="ECO:0000256" key="7">
    <source>
        <dbReference type="ARBA" id="ARBA00013025"/>
    </source>
</evidence>
<dbReference type="GO" id="GO:0009252">
    <property type="term" value="P:peptidoglycan biosynthetic process"/>
    <property type="evidence" value="ECO:0007669"/>
    <property type="project" value="UniProtKB-UniPathway"/>
</dbReference>
<dbReference type="SUPFAM" id="SSF53623">
    <property type="entry name" value="MurD-like peptide ligases, catalytic domain"/>
    <property type="match status" value="1"/>
</dbReference>
<evidence type="ECO:0000256" key="5">
    <source>
        <dbReference type="ARBA" id="ARBA00011245"/>
    </source>
</evidence>
<evidence type="ECO:0000256" key="11">
    <source>
        <dbReference type="ARBA" id="ARBA00022741"/>
    </source>
</evidence>
<dbReference type="GO" id="GO:0008841">
    <property type="term" value="F:dihydrofolate synthase activity"/>
    <property type="evidence" value="ECO:0007669"/>
    <property type="project" value="UniProtKB-EC"/>
</dbReference>
<accession>A0A084A9E3</accession>
<keyword evidence="11 18" id="KW-0547">Nucleotide-binding</keyword>
<gene>
    <name evidence="21" type="ORF">U725_02037</name>
</gene>
<dbReference type="Proteomes" id="UP000028401">
    <property type="component" value="Unassembled WGS sequence"/>
</dbReference>
<dbReference type="GO" id="GO:0046656">
    <property type="term" value="P:folic acid biosynthetic process"/>
    <property type="evidence" value="ECO:0007669"/>
    <property type="project" value="UniProtKB-KW"/>
</dbReference>
<comment type="pathway">
    <text evidence="3">Cofactor biosynthesis; tetrahydrofolylpolyglutamate biosynthesis.</text>
</comment>
<organism evidence="21 22">
    <name type="scientific">Lactococcus cremoris subsp. cremoris GE214</name>
    <dbReference type="NCBI Taxonomy" id="1415168"/>
    <lineage>
        <taxon>Bacteria</taxon>
        <taxon>Bacillati</taxon>
        <taxon>Bacillota</taxon>
        <taxon>Bacilli</taxon>
        <taxon>Lactobacillales</taxon>
        <taxon>Streptococcaceae</taxon>
        <taxon>Lactococcus</taxon>
        <taxon>Lactococcus cremoris subsp. cremoris</taxon>
    </lineage>
</organism>
<dbReference type="InterPro" id="IPR036565">
    <property type="entry name" value="Mur-like_cat_sf"/>
</dbReference>
<evidence type="ECO:0000259" key="19">
    <source>
        <dbReference type="Pfam" id="PF02875"/>
    </source>
</evidence>
<sequence>MSIEQALEWIHSRLKFNIRPGLNRVSALLELLGNPEESLSMIHIAGTNGKGSTVAFTRSIFMQAGLKVASFTSPFIMTFGERMSINAQPIPDEKLIYYVKMIQPLVEQLDNDAELTGITEFEIITAMAFKYFADEKVDLAVIEVGLGGLLDSTNVIRPVVSGITTIGLDHIDILGSTIEEIAAQKAGIIKAGIPVVVGNIELKSLRVIWEVARKNTARIYQYPYDYRTELKEHEHFDFFAGQEAILDLEKSLIGLHQVENAGMAIELALVYANKVGINLNEEIIRAGIREAFWPARMEKLGENPLILLDGAHNVHAMNRLLENLGKEFPDKKITIIFSAITTKDIRQMIKMLQTVKNSRLILTTFDYPKALDLKDFRYLEDEGVELAPSWELAIVRAQKVLDEDELLLITGSLYFSSQVREFLKKEK</sequence>
<dbReference type="EC" id="6.3.2.12" evidence="6"/>
<dbReference type="GO" id="GO:0046872">
    <property type="term" value="F:metal ion binding"/>
    <property type="evidence" value="ECO:0007669"/>
    <property type="project" value="UniProtKB-KW"/>
</dbReference>
<dbReference type="PROSITE" id="PS01012">
    <property type="entry name" value="FOLYLPOLYGLU_SYNT_2"/>
    <property type="match status" value="1"/>
</dbReference>
<dbReference type="PIRSF" id="PIRSF001563">
    <property type="entry name" value="Folylpolyglu_synth"/>
    <property type="match status" value="1"/>
</dbReference>
<dbReference type="AlphaFoldDB" id="A0A084A9E3"/>
<dbReference type="InterPro" id="IPR018109">
    <property type="entry name" value="Folylpolyglutamate_synth_CS"/>
</dbReference>
<evidence type="ECO:0000256" key="14">
    <source>
        <dbReference type="ARBA" id="ARBA00022909"/>
    </source>
</evidence>
<dbReference type="Pfam" id="PF02875">
    <property type="entry name" value="Mur_ligase_C"/>
    <property type="match status" value="1"/>
</dbReference>
<dbReference type="SUPFAM" id="SSF53244">
    <property type="entry name" value="MurD-like peptide ligases, peptide-binding domain"/>
    <property type="match status" value="1"/>
</dbReference>
<dbReference type="UniPathway" id="UPA00219"/>
<dbReference type="PANTHER" id="PTHR11136">
    <property type="entry name" value="FOLYLPOLYGLUTAMATE SYNTHASE-RELATED"/>
    <property type="match status" value="1"/>
</dbReference>
<comment type="subunit">
    <text evidence="5">Monomer.</text>
</comment>
<protein>
    <recommendedName>
        <fullName evidence="8">Dihydrofolate synthase/folylpolyglutamate synthase</fullName>
        <ecNumber evidence="6">6.3.2.12</ecNumber>
        <ecNumber evidence="7">6.3.2.17</ecNumber>
    </recommendedName>
    <alternativeName>
        <fullName evidence="15">Tetrahydrofolylpolyglutamate synthase</fullName>
    </alternativeName>
</protein>
<evidence type="ECO:0000256" key="18">
    <source>
        <dbReference type="PIRNR" id="PIRNR001563"/>
    </source>
</evidence>
<dbReference type="GO" id="GO:0005737">
    <property type="term" value="C:cytoplasm"/>
    <property type="evidence" value="ECO:0007669"/>
    <property type="project" value="TreeGrafter"/>
</dbReference>
<evidence type="ECO:0000256" key="10">
    <source>
        <dbReference type="ARBA" id="ARBA00022723"/>
    </source>
</evidence>
<comment type="similarity">
    <text evidence="4 18">Belongs to the folylpolyglutamate synthase family.</text>
</comment>
<evidence type="ECO:0000256" key="2">
    <source>
        <dbReference type="ARBA" id="ARBA00004799"/>
    </source>
</evidence>
<dbReference type="RefSeq" id="WP_042748642.1">
    <property type="nucleotide sequence ID" value="NZ_AZSI01000105.1"/>
</dbReference>
<reference evidence="21 22" key="1">
    <citation type="submission" date="2014-06" db="EMBL/GenBank/DDBJ databases">
        <title>Draft genome sequence of the putrescine producing strain Lactococcus lactis subsp cremoris GE214.</title>
        <authorList>
            <person name="Ladero V."/>
            <person name="Linares D.M."/>
            <person name="del Rio B."/>
            <person name="Mayo B."/>
            <person name="Martin M.C."/>
            <person name="Fernandez M."/>
            <person name="Alvarez M.A."/>
        </authorList>
    </citation>
    <scope>NUCLEOTIDE SEQUENCE [LARGE SCALE GENOMIC DNA]</scope>
    <source>
        <strain evidence="21 22">GE214</strain>
    </source>
</reference>
<dbReference type="PATRIC" id="fig|1415168.3.peg.2115"/>
<comment type="catalytic activity">
    <reaction evidence="17">
        <text>7,8-dihydropteroate + L-glutamate + ATP = 7,8-dihydrofolate + ADP + phosphate + H(+)</text>
        <dbReference type="Rhea" id="RHEA:23584"/>
        <dbReference type="ChEBI" id="CHEBI:15378"/>
        <dbReference type="ChEBI" id="CHEBI:17839"/>
        <dbReference type="ChEBI" id="CHEBI:29985"/>
        <dbReference type="ChEBI" id="CHEBI:30616"/>
        <dbReference type="ChEBI" id="CHEBI:43474"/>
        <dbReference type="ChEBI" id="CHEBI:57451"/>
        <dbReference type="ChEBI" id="CHEBI:456216"/>
        <dbReference type="EC" id="6.3.2.12"/>
    </reaction>
</comment>
<dbReference type="EC" id="6.3.2.17" evidence="7"/>
<comment type="caution">
    <text evidence="21">The sequence shown here is derived from an EMBL/GenBank/DDBJ whole genome shotgun (WGS) entry which is preliminary data.</text>
</comment>
<evidence type="ECO:0000256" key="3">
    <source>
        <dbReference type="ARBA" id="ARBA00005150"/>
    </source>
</evidence>
<evidence type="ECO:0000256" key="1">
    <source>
        <dbReference type="ARBA" id="ARBA00001946"/>
    </source>
</evidence>
<evidence type="ECO:0000256" key="6">
    <source>
        <dbReference type="ARBA" id="ARBA00013023"/>
    </source>
</evidence>
<comment type="cofactor">
    <cofactor evidence="1">
        <name>Mg(2+)</name>
        <dbReference type="ChEBI" id="CHEBI:18420"/>
    </cofactor>
</comment>
<proteinExistence type="inferred from homology"/>
<evidence type="ECO:0000256" key="13">
    <source>
        <dbReference type="ARBA" id="ARBA00022842"/>
    </source>
</evidence>
<dbReference type="NCBIfam" id="TIGR01499">
    <property type="entry name" value="folC"/>
    <property type="match status" value="1"/>
</dbReference>
<dbReference type="Gene3D" id="3.90.190.20">
    <property type="entry name" value="Mur ligase, C-terminal domain"/>
    <property type="match status" value="1"/>
</dbReference>
<dbReference type="InterPro" id="IPR013221">
    <property type="entry name" value="Mur_ligase_cen"/>
</dbReference>
<comment type="catalytic activity">
    <reaction evidence="16">
        <text>(6S)-5,6,7,8-tetrahydrofolyl-(gamma-L-Glu)(n) + L-glutamate + ATP = (6S)-5,6,7,8-tetrahydrofolyl-(gamma-L-Glu)(n+1) + ADP + phosphate + H(+)</text>
        <dbReference type="Rhea" id="RHEA:10580"/>
        <dbReference type="Rhea" id="RHEA-COMP:14738"/>
        <dbReference type="Rhea" id="RHEA-COMP:14740"/>
        <dbReference type="ChEBI" id="CHEBI:15378"/>
        <dbReference type="ChEBI" id="CHEBI:29985"/>
        <dbReference type="ChEBI" id="CHEBI:30616"/>
        <dbReference type="ChEBI" id="CHEBI:43474"/>
        <dbReference type="ChEBI" id="CHEBI:141005"/>
        <dbReference type="ChEBI" id="CHEBI:456216"/>
        <dbReference type="EC" id="6.3.2.17"/>
    </reaction>
</comment>
<dbReference type="GO" id="GO:0005524">
    <property type="term" value="F:ATP binding"/>
    <property type="evidence" value="ECO:0007669"/>
    <property type="project" value="UniProtKB-KW"/>
</dbReference>